<dbReference type="EMBL" id="BAAAYL010000001">
    <property type="protein sequence ID" value="GAA3380014.1"/>
    <property type="molecule type" value="Genomic_DNA"/>
</dbReference>
<dbReference type="InterPro" id="IPR016084">
    <property type="entry name" value="Haem_Oase-like_multi-hlx"/>
</dbReference>
<evidence type="ECO:0000313" key="1">
    <source>
        <dbReference type="EMBL" id="GAA3367688.1"/>
    </source>
</evidence>
<organism evidence="2 3">
    <name type="scientific">Streptomyces sannanensis</name>
    <dbReference type="NCBI Taxonomy" id="285536"/>
    <lineage>
        <taxon>Bacteria</taxon>
        <taxon>Bacillati</taxon>
        <taxon>Actinomycetota</taxon>
        <taxon>Actinomycetes</taxon>
        <taxon>Kitasatosporales</taxon>
        <taxon>Streptomycetaceae</taxon>
        <taxon>Streptomyces</taxon>
    </lineage>
</organism>
<evidence type="ECO:0000313" key="3">
    <source>
        <dbReference type="Proteomes" id="UP001499990"/>
    </source>
</evidence>
<sequence length="238" mass="26382">MTERLSVEIDERNDAFTSAVKSKLLNHLPTASTESLDWLIMEHYQFSFANCGLLQAAVECTKTLAEPGVSVELQRNVDEEDGHAPMYKQGMLNVGTDMDKRVEFPATTKFLAEVKALCAPNPSRALGALYATETAAIFEHEVFFEICREICDRRGFTYEGSLIKRFHDIHLEDGVEQGHKDGLAAFVDLDQTGVEFPEGEAIDRGEVRQGGLDAIEVMQVWWDALLDKALAEPAGTAV</sequence>
<accession>A0ABP6SLX2</accession>
<name>A0ABP6SLX2_9ACTN</name>
<keyword evidence="3" id="KW-1185">Reference proteome</keyword>
<dbReference type="RefSeq" id="WP_345033941.1">
    <property type="nucleotide sequence ID" value="NZ_BAAAYL010000001.1"/>
</dbReference>
<reference evidence="2" key="3">
    <citation type="submission" date="2023-12" db="EMBL/GenBank/DDBJ databases">
        <authorList>
            <person name="Sun Q."/>
            <person name="Inoue M."/>
        </authorList>
    </citation>
    <scope>NUCLEOTIDE SEQUENCE</scope>
    <source>
        <strain evidence="2">JCM 9651</strain>
    </source>
</reference>
<reference evidence="2" key="1">
    <citation type="journal article" date="2014" name="Int. J. Syst. Evol. Microbiol.">
        <title>Complete genome of a new Firmicutes species belonging to the dominant human colonic microbiota ('Ruminococcus bicirculans') reveals two chromosomes and a selective capacity to utilize plant glucans.</title>
        <authorList>
            <consortium name="NISC Comparative Sequencing Program"/>
            <person name="Wegmann U."/>
            <person name="Louis P."/>
            <person name="Goesmann A."/>
            <person name="Henrissat B."/>
            <person name="Duncan S.H."/>
            <person name="Flint H.J."/>
        </authorList>
    </citation>
    <scope>NUCLEOTIDE SEQUENCE</scope>
    <source>
        <strain evidence="2">JCM 9651</strain>
    </source>
</reference>
<comment type="caution">
    <text evidence="2">The sequence shown here is derived from an EMBL/GenBank/DDBJ whole genome shotgun (WGS) entry which is preliminary data.</text>
</comment>
<reference evidence="3" key="2">
    <citation type="journal article" date="2019" name="Int. J. Syst. Evol. Microbiol.">
        <title>The Global Catalogue of Microorganisms (GCM) 10K type strain sequencing project: providing services to taxonomists for standard genome sequencing and annotation.</title>
        <authorList>
            <consortium name="The Broad Institute Genomics Platform"/>
            <consortium name="The Broad Institute Genome Sequencing Center for Infectious Disease"/>
            <person name="Wu L."/>
            <person name="Ma J."/>
        </authorList>
    </citation>
    <scope>NUCLEOTIDE SEQUENCE [LARGE SCALE GENOMIC DNA]</scope>
    <source>
        <strain evidence="3">JCM 9651</strain>
    </source>
</reference>
<dbReference type="Gene3D" id="1.20.910.10">
    <property type="entry name" value="Heme oxygenase-like"/>
    <property type="match status" value="1"/>
</dbReference>
<dbReference type="SUPFAM" id="SSF48613">
    <property type="entry name" value="Heme oxygenase-like"/>
    <property type="match status" value="1"/>
</dbReference>
<dbReference type="InterPro" id="IPR024477">
    <property type="entry name" value="DUF3865_CADD-like"/>
</dbReference>
<dbReference type="EMBL" id="BAAAYL010000001">
    <property type="protein sequence ID" value="GAA3367688.1"/>
    <property type="molecule type" value="Genomic_DNA"/>
</dbReference>
<dbReference type="Proteomes" id="UP001499990">
    <property type="component" value="Unassembled WGS sequence"/>
</dbReference>
<proteinExistence type="predicted"/>
<protein>
    <submittedName>
        <fullName evidence="2">DUF3865 domain-containing protein</fullName>
    </submittedName>
</protein>
<gene>
    <name evidence="1" type="ORF">GCM10020367_02940</name>
    <name evidence="2" type="ORF">GCM10020367_65900</name>
</gene>
<evidence type="ECO:0000313" key="2">
    <source>
        <dbReference type="EMBL" id="GAA3380014.1"/>
    </source>
</evidence>
<dbReference type="Pfam" id="PF12981">
    <property type="entry name" value="DUF3865"/>
    <property type="match status" value="1"/>
</dbReference>